<reference evidence="1" key="2">
    <citation type="journal article" date="2014" name="ISME J.">
        <title>Microbial stratification in low pH oxic and suboxic macroscopic growths along an acid mine drainage.</title>
        <authorList>
            <person name="Mendez-Garcia C."/>
            <person name="Mesa V."/>
            <person name="Sprenger R.R."/>
            <person name="Richter M."/>
            <person name="Diez M.S."/>
            <person name="Solano J."/>
            <person name="Bargiela R."/>
            <person name="Golyshina O.V."/>
            <person name="Manteca A."/>
            <person name="Ramos J.L."/>
            <person name="Gallego J.R."/>
            <person name="Llorente I."/>
            <person name="Martins Dos Santos V.A."/>
            <person name="Jensen O.N."/>
            <person name="Pelaez A.I."/>
            <person name="Sanchez J."/>
            <person name="Ferrer M."/>
        </authorList>
    </citation>
    <scope>NUCLEOTIDE SEQUENCE</scope>
</reference>
<evidence type="ECO:0000313" key="1">
    <source>
        <dbReference type="EMBL" id="EQD40750.1"/>
    </source>
</evidence>
<sequence>GYLFLGTGRFHPLGLAYAVNRPVWALDPLSGELSEPLDREGMIRRRLLTIAQASGARRWGILASSFDGQNRQGMAFALKARAEARGREADILIFDRLDPRDLVGRALDAYVSTACPRIALDDGEQFPRPILTPPEFLSALGDRPLLPYRFDTYA</sequence>
<dbReference type="AlphaFoldDB" id="T1AFQ7"/>
<dbReference type="InterPro" id="IPR042264">
    <property type="entry name" value="DPH1/DPH2_2"/>
</dbReference>
<accession>T1AFQ7</accession>
<feature type="non-terminal residue" evidence="1">
    <location>
        <position position="1"/>
    </location>
</feature>
<dbReference type="NCBIfam" id="TIGR00322">
    <property type="entry name" value="diphth2_R"/>
    <property type="match status" value="1"/>
</dbReference>
<dbReference type="Gene3D" id="3.40.50.11860">
    <property type="entry name" value="Diphthamide synthesis DPH1/DPH2 domain 3"/>
    <property type="match status" value="1"/>
</dbReference>
<reference evidence="1" key="1">
    <citation type="submission" date="2013-08" db="EMBL/GenBank/DDBJ databases">
        <authorList>
            <person name="Mendez C."/>
            <person name="Richter M."/>
            <person name="Ferrer M."/>
            <person name="Sanchez J."/>
        </authorList>
    </citation>
    <scope>NUCLEOTIDE SEQUENCE</scope>
</reference>
<dbReference type="InterPro" id="IPR016435">
    <property type="entry name" value="DPH1/DPH2"/>
</dbReference>
<dbReference type="GO" id="GO:0017183">
    <property type="term" value="P:protein histidyl modification to diphthamide"/>
    <property type="evidence" value="ECO:0007669"/>
    <property type="project" value="InterPro"/>
</dbReference>
<organism evidence="1">
    <name type="scientific">mine drainage metagenome</name>
    <dbReference type="NCBI Taxonomy" id="410659"/>
    <lineage>
        <taxon>unclassified sequences</taxon>
        <taxon>metagenomes</taxon>
        <taxon>ecological metagenomes</taxon>
    </lineage>
</organism>
<gene>
    <name evidence="1" type="ORF">B1B_14807</name>
</gene>
<dbReference type="Pfam" id="PF01866">
    <property type="entry name" value="Diphthamide_syn"/>
    <property type="match status" value="1"/>
</dbReference>
<comment type="caution">
    <text evidence="1">The sequence shown here is derived from an EMBL/GenBank/DDBJ whole genome shotgun (WGS) entry which is preliminary data.</text>
</comment>
<dbReference type="GO" id="GO:0090560">
    <property type="term" value="F:2-(3-amino-3-carboxypropyl)histidine synthase activity"/>
    <property type="evidence" value="ECO:0007669"/>
    <property type="project" value="InterPro"/>
</dbReference>
<dbReference type="EMBL" id="AUZY01009835">
    <property type="protein sequence ID" value="EQD40750.1"/>
    <property type="molecule type" value="Genomic_DNA"/>
</dbReference>
<dbReference type="Gene3D" id="3.40.50.11850">
    <property type="entry name" value="Diphthamide synthesis DPH1/DPH2 domain 2"/>
    <property type="match status" value="1"/>
</dbReference>
<dbReference type="PANTHER" id="PTHR10762">
    <property type="entry name" value="DIPHTHAMIDE BIOSYNTHESIS PROTEIN"/>
    <property type="match status" value="1"/>
</dbReference>
<dbReference type="SFLD" id="SFLDS00032">
    <property type="entry name" value="Radical_SAM_3-amino-3-carboxyp"/>
    <property type="match status" value="1"/>
</dbReference>
<proteinExistence type="predicted"/>
<protein>
    <submittedName>
        <fullName evidence="1">Diphthamide synthesis, DPH1/DHP2</fullName>
    </submittedName>
</protein>
<dbReference type="PANTHER" id="PTHR10762:SF1">
    <property type="entry name" value="2-(3-AMINO-3-CARBOXYPROPYL)HISTIDINE SYNTHASE SUBUNIT 1"/>
    <property type="match status" value="1"/>
</dbReference>
<name>T1AFQ7_9ZZZZ</name>
<dbReference type="InterPro" id="IPR042265">
    <property type="entry name" value="DPH1/DPH2_3"/>
</dbReference>